<dbReference type="EMBL" id="OZ034819">
    <property type="protein sequence ID" value="CAL1394555.1"/>
    <property type="molecule type" value="Genomic_DNA"/>
</dbReference>
<reference evidence="1 2" key="1">
    <citation type="submission" date="2024-04" db="EMBL/GenBank/DDBJ databases">
        <authorList>
            <person name="Fracassetti M."/>
        </authorList>
    </citation>
    <scope>NUCLEOTIDE SEQUENCE [LARGE SCALE GENOMIC DNA]</scope>
</reference>
<dbReference type="AlphaFoldDB" id="A0AAV2FA35"/>
<evidence type="ECO:0000313" key="2">
    <source>
        <dbReference type="Proteomes" id="UP001497516"/>
    </source>
</evidence>
<proteinExistence type="predicted"/>
<dbReference type="Proteomes" id="UP001497516">
    <property type="component" value="Chromosome 6"/>
</dbReference>
<name>A0AAV2FA35_9ROSI</name>
<sequence length="132" mass="13180">MAFLGLDGDLEGVGASNPNPLPLAVKGNATAGGRSAAAGMTEGARARTSEARATTIALSTGGAGCVDLERGGSRSKVGLLPTPIVVEIVALRVKAKALGYDNMLQNPGVESLGLQAYEGESGPAGIDMDKVD</sequence>
<protein>
    <submittedName>
        <fullName evidence="1">Uncharacterized protein</fullName>
    </submittedName>
</protein>
<accession>A0AAV2FA35</accession>
<keyword evidence="2" id="KW-1185">Reference proteome</keyword>
<evidence type="ECO:0000313" key="1">
    <source>
        <dbReference type="EMBL" id="CAL1394555.1"/>
    </source>
</evidence>
<organism evidence="1 2">
    <name type="scientific">Linum trigynum</name>
    <dbReference type="NCBI Taxonomy" id="586398"/>
    <lineage>
        <taxon>Eukaryota</taxon>
        <taxon>Viridiplantae</taxon>
        <taxon>Streptophyta</taxon>
        <taxon>Embryophyta</taxon>
        <taxon>Tracheophyta</taxon>
        <taxon>Spermatophyta</taxon>
        <taxon>Magnoliopsida</taxon>
        <taxon>eudicotyledons</taxon>
        <taxon>Gunneridae</taxon>
        <taxon>Pentapetalae</taxon>
        <taxon>rosids</taxon>
        <taxon>fabids</taxon>
        <taxon>Malpighiales</taxon>
        <taxon>Linaceae</taxon>
        <taxon>Linum</taxon>
    </lineage>
</organism>
<gene>
    <name evidence="1" type="ORF">LTRI10_LOCUS35051</name>
</gene>